<dbReference type="PANTHER" id="PTHR19302">
    <property type="entry name" value="GAMMA TUBULIN COMPLEX PROTEIN"/>
    <property type="match status" value="1"/>
</dbReference>
<protein>
    <recommendedName>
        <fullName evidence="4">Gamma-tubulin complex component</fullName>
    </recommendedName>
</protein>
<evidence type="ECO:0000256" key="4">
    <source>
        <dbReference type="RuleBase" id="RU363050"/>
    </source>
</evidence>
<dbReference type="GO" id="GO:0000922">
    <property type="term" value="C:spindle pole"/>
    <property type="evidence" value="ECO:0007669"/>
    <property type="project" value="InterPro"/>
</dbReference>
<dbReference type="GO" id="GO:0007020">
    <property type="term" value="P:microtubule nucleation"/>
    <property type="evidence" value="ECO:0007669"/>
    <property type="project" value="InterPro"/>
</dbReference>
<dbReference type="GO" id="GO:0051011">
    <property type="term" value="F:microtubule minus-end binding"/>
    <property type="evidence" value="ECO:0007669"/>
    <property type="project" value="TreeGrafter"/>
</dbReference>
<dbReference type="GO" id="GO:0005874">
    <property type="term" value="C:microtubule"/>
    <property type="evidence" value="ECO:0007669"/>
    <property type="project" value="UniProtKB-KW"/>
</dbReference>
<evidence type="ECO:0000256" key="2">
    <source>
        <dbReference type="ARBA" id="ARBA00022701"/>
    </source>
</evidence>
<keyword evidence="3 4" id="KW-0206">Cytoskeleton</keyword>
<dbReference type="EMBL" id="UZAE01002661">
    <property type="protein sequence ID" value="VDN99940.1"/>
    <property type="molecule type" value="Genomic_DNA"/>
</dbReference>
<gene>
    <name evidence="6" type="ORF">HNAJ_LOCUS4081</name>
</gene>
<feature type="domain" description="Gamma tubulin complex component protein N-terminal" evidence="5">
    <location>
        <begin position="154"/>
        <end position="406"/>
    </location>
</feature>
<dbReference type="GO" id="GO:0000278">
    <property type="term" value="P:mitotic cell cycle"/>
    <property type="evidence" value="ECO:0007669"/>
    <property type="project" value="TreeGrafter"/>
</dbReference>
<keyword evidence="2 4" id="KW-0493">Microtubule</keyword>
<name>A0A0R3TAJ4_RODNA</name>
<sequence>MGAFTTFKSSSVGESGDILEIPSTFLKDPFAKFCRQYSFSSDSGFVTKSNSRTSMKSIQVSLKDIPQVDRFVEQSKSIRNSSEIDTFYSWEERNSSVSTKEKPFITEMGSLSAHALVSAFKCRYQQSSRINAPSEVALDSITHESLTLQRSSFIHDLLLSHFGVISTRFYWHQKEGESLLKGAFVWCGDPLDVLAFNSTHGSLSSLLESHLYSATSFRRLDWLASRSLLGCDLGDTDGYHGNVWSALKQGLSEWLRVYATTLERAVFAGRRRQQRGGAELLELTQCLQLMMRNMLAVAHAFGVSPVSLRDNTEEIQVQHLSGVRLLAWFGRQVITSSPNTSRSLEFIFHRAVTPFIRFLHLWTTVGVIDDPHNEFSIAFNYRFLHRKDANFWRYAVHYQSSEQSAGECLTLRKESSKQNGALFGLVPYSTEAMILRCGLSVHLIRSIAPNVSLSCTQLLAQSFRPLSILFSLIMSILKGWFNVGRW</sequence>
<reference evidence="8" key="1">
    <citation type="submission" date="2017-02" db="UniProtKB">
        <authorList>
            <consortium name="WormBaseParasite"/>
        </authorList>
    </citation>
    <scope>IDENTIFICATION</scope>
</reference>
<evidence type="ECO:0000256" key="3">
    <source>
        <dbReference type="ARBA" id="ARBA00023212"/>
    </source>
</evidence>
<evidence type="ECO:0000256" key="1">
    <source>
        <dbReference type="ARBA" id="ARBA00022490"/>
    </source>
</evidence>
<evidence type="ECO:0000313" key="7">
    <source>
        <dbReference type="Proteomes" id="UP000278807"/>
    </source>
</evidence>
<dbReference type="InterPro" id="IPR041470">
    <property type="entry name" value="GCP_N"/>
</dbReference>
<dbReference type="GO" id="GO:0000930">
    <property type="term" value="C:gamma-tubulin complex"/>
    <property type="evidence" value="ECO:0007669"/>
    <property type="project" value="TreeGrafter"/>
</dbReference>
<comment type="subcellular location">
    <subcellularLocation>
        <location evidence="4">Cytoplasm</location>
        <location evidence="4">Cytoskeleton</location>
        <location evidence="4">Microtubule organizing center</location>
    </subcellularLocation>
</comment>
<dbReference type="WBParaSite" id="HNAJ_0000408301-mRNA-1">
    <property type="protein sequence ID" value="HNAJ_0000408301-mRNA-1"/>
    <property type="gene ID" value="HNAJ_0000408301"/>
</dbReference>
<keyword evidence="1 4" id="KW-0963">Cytoplasm</keyword>
<dbReference type="Pfam" id="PF17681">
    <property type="entry name" value="GCP_N_terminal"/>
    <property type="match status" value="1"/>
</dbReference>
<accession>A0A0R3TAJ4</accession>
<evidence type="ECO:0000259" key="5">
    <source>
        <dbReference type="Pfam" id="PF17681"/>
    </source>
</evidence>
<dbReference type="Proteomes" id="UP000278807">
    <property type="component" value="Unassembled WGS sequence"/>
</dbReference>
<comment type="similarity">
    <text evidence="4">Belongs to the TUBGCP family.</text>
</comment>
<dbReference type="OrthoDB" id="775571at2759"/>
<dbReference type="STRING" id="102285.A0A0R3TAJ4"/>
<dbReference type="GO" id="GO:0031122">
    <property type="term" value="P:cytoplasmic microtubule organization"/>
    <property type="evidence" value="ECO:0007669"/>
    <property type="project" value="TreeGrafter"/>
</dbReference>
<proteinExistence type="inferred from homology"/>
<evidence type="ECO:0000313" key="6">
    <source>
        <dbReference type="EMBL" id="VDN99940.1"/>
    </source>
</evidence>
<evidence type="ECO:0000313" key="8">
    <source>
        <dbReference type="WBParaSite" id="HNAJ_0000408301-mRNA-1"/>
    </source>
</evidence>
<dbReference type="GO" id="GO:0043015">
    <property type="term" value="F:gamma-tubulin binding"/>
    <property type="evidence" value="ECO:0007669"/>
    <property type="project" value="InterPro"/>
</dbReference>
<dbReference type="AlphaFoldDB" id="A0A0R3TAJ4"/>
<dbReference type="InterPro" id="IPR007259">
    <property type="entry name" value="GCP"/>
</dbReference>
<reference evidence="6 7" key="2">
    <citation type="submission" date="2018-11" db="EMBL/GenBank/DDBJ databases">
        <authorList>
            <consortium name="Pathogen Informatics"/>
        </authorList>
    </citation>
    <scope>NUCLEOTIDE SEQUENCE [LARGE SCALE GENOMIC DNA]</scope>
</reference>
<dbReference type="GO" id="GO:0051321">
    <property type="term" value="P:meiotic cell cycle"/>
    <property type="evidence" value="ECO:0007669"/>
    <property type="project" value="TreeGrafter"/>
</dbReference>
<organism evidence="8">
    <name type="scientific">Rodentolepis nana</name>
    <name type="common">Dwarf tapeworm</name>
    <name type="synonym">Hymenolepis nana</name>
    <dbReference type="NCBI Taxonomy" id="102285"/>
    <lineage>
        <taxon>Eukaryota</taxon>
        <taxon>Metazoa</taxon>
        <taxon>Spiralia</taxon>
        <taxon>Lophotrochozoa</taxon>
        <taxon>Platyhelminthes</taxon>
        <taxon>Cestoda</taxon>
        <taxon>Eucestoda</taxon>
        <taxon>Cyclophyllidea</taxon>
        <taxon>Hymenolepididae</taxon>
        <taxon>Rodentolepis</taxon>
    </lineage>
</organism>
<keyword evidence="7" id="KW-1185">Reference proteome</keyword>
<dbReference type="GO" id="GO:0051225">
    <property type="term" value="P:spindle assembly"/>
    <property type="evidence" value="ECO:0007669"/>
    <property type="project" value="TreeGrafter"/>
</dbReference>